<gene>
    <name evidence="3" type="ORF">NCTC11636_00055</name>
</gene>
<feature type="domain" description="CinA C-terminal" evidence="2">
    <location>
        <begin position="46"/>
        <end position="192"/>
    </location>
</feature>
<dbReference type="RefSeq" id="WP_126381048.1">
    <property type="nucleotide sequence ID" value="NZ_LR134350.1"/>
</dbReference>
<protein>
    <submittedName>
        <fullName evidence="3">Competence damage-inducible protein A</fullName>
    </submittedName>
</protein>
<keyword evidence="4" id="KW-1185">Reference proteome</keyword>
<dbReference type="Pfam" id="PF02464">
    <property type="entry name" value="CinA"/>
    <property type="match status" value="1"/>
</dbReference>
<dbReference type="NCBIfam" id="TIGR00199">
    <property type="entry name" value="PncC_domain"/>
    <property type="match status" value="1"/>
</dbReference>
<reference evidence="3 4" key="1">
    <citation type="submission" date="2018-12" db="EMBL/GenBank/DDBJ databases">
        <authorList>
            <consortium name="Pathogen Informatics"/>
        </authorList>
    </citation>
    <scope>NUCLEOTIDE SEQUENCE [LARGE SCALE GENOMIC DNA]</scope>
    <source>
        <strain evidence="3 4">NCTC11636</strain>
    </source>
</reference>
<dbReference type="InterPro" id="IPR008136">
    <property type="entry name" value="CinA_C"/>
</dbReference>
<accession>A0A3S4V2W6</accession>
<evidence type="ECO:0000313" key="3">
    <source>
        <dbReference type="EMBL" id="VEG25477.1"/>
    </source>
</evidence>
<dbReference type="InterPro" id="IPR036653">
    <property type="entry name" value="CinA-like_C"/>
</dbReference>
<feature type="region of interest" description="Disordered" evidence="1">
    <location>
        <begin position="1"/>
        <end position="38"/>
    </location>
</feature>
<evidence type="ECO:0000256" key="1">
    <source>
        <dbReference type="SAM" id="MobiDB-lite"/>
    </source>
</evidence>
<dbReference type="SUPFAM" id="SSF142433">
    <property type="entry name" value="CinA-like"/>
    <property type="match status" value="1"/>
</dbReference>
<dbReference type="Proteomes" id="UP000266895">
    <property type="component" value="Chromosome"/>
</dbReference>
<evidence type="ECO:0000313" key="4">
    <source>
        <dbReference type="Proteomes" id="UP000266895"/>
    </source>
</evidence>
<dbReference type="EMBL" id="LR134350">
    <property type="protein sequence ID" value="VEG25477.1"/>
    <property type="molecule type" value="Genomic_DNA"/>
</dbReference>
<feature type="compositionally biased region" description="Basic and acidic residues" evidence="1">
    <location>
        <begin position="10"/>
        <end position="37"/>
    </location>
</feature>
<proteinExistence type="predicted"/>
<dbReference type="KEGG" id="ahw:NCTC11636_00055"/>
<sequence length="212" mass="21075">MSPAAGEGAAEGRNDRDNRDDRDDRDPAQGQDAHNDEAAVATQAQAARFLLSTARERGLTIAVAESLTGGEVASALVSVPGASAVVVGAVVAYATRLKAELLGVDPERLKAVGPVDAEVASQMARGVAGLLGADIGLATTGVAGPGDSEGHKAGTVHIAVCSPWGTIGRELHLPGDREQVRQGATVAVLALAVALLDAAAEGPPDGPAGSLG</sequence>
<organism evidence="3 4">
    <name type="scientific">Actinomyces howellii</name>
    <dbReference type="NCBI Taxonomy" id="52771"/>
    <lineage>
        <taxon>Bacteria</taxon>
        <taxon>Bacillati</taxon>
        <taxon>Actinomycetota</taxon>
        <taxon>Actinomycetes</taxon>
        <taxon>Actinomycetales</taxon>
        <taxon>Actinomycetaceae</taxon>
        <taxon>Actinomyces</taxon>
    </lineage>
</organism>
<name>A0A3S4V2W6_9ACTO</name>
<dbReference type="Gene3D" id="3.90.950.20">
    <property type="entry name" value="CinA-like"/>
    <property type="match status" value="1"/>
</dbReference>
<dbReference type="OrthoDB" id="1253990at2"/>
<dbReference type="AlphaFoldDB" id="A0A3S4V2W6"/>
<evidence type="ECO:0000259" key="2">
    <source>
        <dbReference type="Pfam" id="PF02464"/>
    </source>
</evidence>